<evidence type="ECO:0000256" key="2">
    <source>
        <dbReference type="ARBA" id="ARBA00010254"/>
    </source>
</evidence>
<dbReference type="Gene3D" id="2.40.50.140">
    <property type="entry name" value="Nucleic acid-binding proteins"/>
    <property type="match status" value="1"/>
</dbReference>
<dbReference type="InterPro" id="IPR000266">
    <property type="entry name" value="Ribosomal_uS17"/>
</dbReference>
<evidence type="ECO:0000256" key="9">
    <source>
        <dbReference type="RuleBase" id="RU003872"/>
    </source>
</evidence>
<gene>
    <name evidence="8 10" type="primary">rps17</name>
</gene>
<dbReference type="PRINTS" id="PR00973">
    <property type="entry name" value="RIBOSOMALS17"/>
</dbReference>
<evidence type="ECO:0000256" key="4">
    <source>
        <dbReference type="ARBA" id="ARBA00022884"/>
    </source>
</evidence>
<dbReference type="InterPro" id="IPR019984">
    <property type="entry name" value="Ribosomal_uS17_bact/chlr"/>
</dbReference>
<keyword evidence="10" id="KW-0934">Plastid</keyword>
<protein>
    <recommendedName>
        <fullName evidence="7 8">Small ribosomal subunit protein uS17c</fullName>
    </recommendedName>
</protein>
<dbReference type="GO" id="GO:0005739">
    <property type="term" value="C:mitochondrion"/>
    <property type="evidence" value="ECO:0007669"/>
    <property type="project" value="TreeGrafter"/>
</dbReference>
<dbReference type="PROSITE" id="PS00056">
    <property type="entry name" value="RIBOSOMAL_S17"/>
    <property type="match status" value="1"/>
</dbReference>
<dbReference type="GO" id="GO:0005840">
    <property type="term" value="C:ribosome"/>
    <property type="evidence" value="ECO:0007669"/>
    <property type="project" value="UniProtKB-KW"/>
</dbReference>
<comment type="function">
    <text evidence="1 8">One of the primary rRNA binding proteins, it binds specifically to the 5'-end of 16S ribosomal RNA.</text>
</comment>
<evidence type="ECO:0000256" key="8">
    <source>
        <dbReference type="HAMAP-Rule" id="MF_01345"/>
    </source>
</evidence>
<dbReference type="HAMAP" id="MF_01345_B">
    <property type="entry name" value="Ribosomal_uS17_B"/>
    <property type="match status" value="1"/>
</dbReference>
<dbReference type="InterPro" id="IPR012340">
    <property type="entry name" value="NA-bd_OB-fold"/>
</dbReference>
<dbReference type="EMBL" id="KC509521">
    <property type="protein sequence ID" value="AGH28503.1"/>
    <property type="molecule type" value="Genomic_DNA"/>
</dbReference>
<keyword evidence="10" id="KW-0150">Chloroplast</keyword>
<dbReference type="RefSeq" id="YP_009028959.1">
    <property type="nucleotide sequence ID" value="NC_024081.1"/>
</dbReference>
<dbReference type="Pfam" id="PF00366">
    <property type="entry name" value="Ribosomal_S17"/>
    <property type="match status" value="1"/>
</dbReference>
<dbReference type="PANTHER" id="PTHR10744">
    <property type="entry name" value="40S RIBOSOMAL PROTEIN S11 FAMILY MEMBER"/>
    <property type="match status" value="1"/>
</dbReference>
<dbReference type="GO" id="GO:1990904">
    <property type="term" value="C:ribonucleoprotein complex"/>
    <property type="evidence" value="ECO:0007669"/>
    <property type="project" value="UniProtKB-KW"/>
</dbReference>
<reference evidence="10" key="1">
    <citation type="journal article" date="2014" name="Genome Biol. Evol.">
        <title>Serial gene losses and foreign DNA underlie size and sequence variation in the plastid genomes of diatoms.</title>
        <authorList>
            <person name="Ruck E.C."/>
            <person name="Nakov T."/>
            <person name="Jansen R.K."/>
            <person name="Theriot E.C."/>
            <person name="Alverson A.J."/>
        </authorList>
    </citation>
    <scope>NUCLEOTIDE SEQUENCE</scope>
    <source>
        <strain evidence="10">Ccmp310</strain>
    </source>
</reference>
<comment type="similarity">
    <text evidence="2 8 9">Belongs to the universal ribosomal protein uS17 family.</text>
</comment>
<accession>A0A023HBM6</accession>
<evidence type="ECO:0000256" key="1">
    <source>
        <dbReference type="ARBA" id="ARBA00002932"/>
    </source>
</evidence>
<dbReference type="CDD" id="cd00364">
    <property type="entry name" value="Ribosomal_uS17"/>
    <property type="match status" value="1"/>
</dbReference>
<dbReference type="GO" id="GO:0003735">
    <property type="term" value="F:structural constituent of ribosome"/>
    <property type="evidence" value="ECO:0007669"/>
    <property type="project" value="InterPro"/>
</dbReference>
<evidence type="ECO:0000256" key="3">
    <source>
        <dbReference type="ARBA" id="ARBA00022730"/>
    </source>
</evidence>
<dbReference type="SUPFAM" id="SSF50249">
    <property type="entry name" value="Nucleic acid-binding proteins"/>
    <property type="match status" value="1"/>
</dbReference>
<organism evidence="10">
    <name type="scientific">Coscinodiscus radiatus</name>
    <dbReference type="NCBI Taxonomy" id="33642"/>
    <lineage>
        <taxon>Eukaryota</taxon>
        <taxon>Sar</taxon>
        <taxon>Stramenopiles</taxon>
        <taxon>Ochrophyta</taxon>
        <taxon>Bacillariophyta</taxon>
        <taxon>Coscinodiscophyceae</taxon>
        <taxon>Coscinodiscophycidae</taxon>
        <taxon>Coscinodiscales</taxon>
        <taxon>Coscinodiscaceae</taxon>
        <taxon>Coscinodiscus</taxon>
    </lineage>
</organism>
<dbReference type="GO" id="GO:0009507">
    <property type="term" value="C:chloroplast"/>
    <property type="evidence" value="ECO:0007669"/>
    <property type="project" value="UniProtKB-SubCell"/>
</dbReference>
<evidence type="ECO:0000313" key="10">
    <source>
        <dbReference type="EMBL" id="AGH28503.1"/>
    </source>
</evidence>
<keyword evidence="5 8" id="KW-0689">Ribosomal protein</keyword>
<evidence type="ECO:0000256" key="6">
    <source>
        <dbReference type="ARBA" id="ARBA00023274"/>
    </source>
</evidence>
<sequence>MPVKQKIGIVVSTKMNKTIVVKVENRYSHPIYSKIMIKTRKYLVHDDVETCNVGDQVLVQECRPLSKKKRWKLVKILSKTSLIS</sequence>
<comment type="subcellular location">
    <subcellularLocation>
        <location evidence="8">Plastid</location>
        <location evidence="8">Chloroplast</location>
    </subcellularLocation>
</comment>
<dbReference type="NCBIfam" id="NF004123">
    <property type="entry name" value="PRK05610.1"/>
    <property type="match status" value="1"/>
</dbReference>
<evidence type="ECO:0000256" key="7">
    <source>
        <dbReference type="ARBA" id="ARBA00035251"/>
    </source>
</evidence>
<dbReference type="PANTHER" id="PTHR10744:SF1">
    <property type="entry name" value="SMALL RIBOSOMAL SUBUNIT PROTEIN US17M"/>
    <property type="match status" value="1"/>
</dbReference>
<keyword evidence="3 8" id="KW-0699">rRNA-binding</keyword>
<dbReference type="InterPro" id="IPR019979">
    <property type="entry name" value="Ribosomal_uS17_CS"/>
</dbReference>
<keyword evidence="4 8" id="KW-0694">RNA-binding</keyword>
<dbReference type="GO" id="GO:0019843">
    <property type="term" value="F:rRNA binding"/>
    <property type="evidence" value="ECO:0007669"/>
    <property type="project" value="UniProtKB-UniRule"/>
</dbReference>
<dbReference type="AlphaFoldDB" id="A0A023HBM6"/>
<geneLocation type="chloroplast" evidence="10"/>
<dbReference type="GeneID" id="19739907"/>
<dbReference type="NCBIfam" id="TIGR03635">
    <property type="entry name" value="uS17_bact"/>
    <property type="match status" value="1"/>
</dbReference>
<proteinExistence type="inferred from homology"/>
<name>A0A023HBM6_9STRA</name>
<evidence type="ECO:0000256" key="5">
    <source>
        <dbReference type="ARBA" id="ARBA00022980"/>
    </source>
</evidence>
<dbReference type="GO" id="GO:0006412">
    <property type="term" value="P:translation"/>
    <property type="evidence" value="ECO:0007669"/>
    <property type="project" value="UniProtKB-UniRule"/>
</dbReference>
<keyword evidence="6 8" id="KW-0687">Ribonucleoprotein</keyword>
<comment type="subunit">
    <text evidence="8">Part of the 30S ribosomal subunit.</text>
</comment>